<dbReference type="Proteomes" id="UP000321903">
    <property type="component" value="Unassembled WGS sequence"/>
</dbReference>
<dbReference type="InterPro" id="IPR003718">
    <property type="entry name" value="OsmC/Ohr_fam"/>
</dbReference>
<dbReference type="RefSeq" id="WP_147223858.1">
    <property type="nucleotide sequence ID" value="NZ_CAJGYY010000001.1"/>
</dbReference>
<dbReference type="Gene3D" id="2.20.25.10">
    <property type="match status" value="1"/>
</dbReference>
<reference evidence="2 3" key="1">
    <citation type="submission" date="2019-08" db="EMBL/GenBank/DDBJ databases">
        <title>Genome sequence of Psychrobacter frigidicola ACAM304 (type strain).</title>
        <authorList>
            <person name="Bowman J.P."/>
        </authorList>
    </citation>
    <scope>NUCLEOTIDE SEQUENCE [LARGE SCALE GENOMIC DNA]</scope>
    <source>
        <strain evidence="2 3">ACAM 304</strain>
    </source>
</reference>
<protein>
    <submittedName>
        <fullName evidence="2">Ohr family peroxiredoxin</fullName>
    </submittedName>
</protein>
<proteinExistence type="inferred from homology"/>
<evidence type="ECO:0000313" key="3">
    <source>
        <dbReference type="Proteomes" id="UP000321903"/>
    </source>
</evidence>
<dbReference type="OrthoDB" id="9797508at2"/>
<dbReference type="NCBIfam" id="TIGR03561">
    <property type="entry name" value="organ_hyd_perox"/>
    <property type="match status" value="1"/>
</dbReference>
<evidence type="ECO:0000256" key="1">
    <source>
        <dbReference type="ARBA" id="ARBA00007378"/>
    </source>
</evidence>
<sequence>MKTLYSTKASVTGGRTGNASLQDSDLTINMVAPGSGKDGNNPEQLFAMGYAACFDGALAAVKSEEKAKFDSTTEVAVDLMKGDGLDFKLAVKIHVTAENTDLTADEFQKLVEKANTVCPYSKATHGNIDSEVTSEVKSA</sequence>
<dbReference type="AlphaFoldDB" id="A0A5C7A5U0"/>
<name>A0A5C7A5U0_9GAMM</name>
<dbReference type="PANTHER" id="PTHR33797:SF2">
    <property type="entry name" value="ORGANIC HYDROPEROXIDE RESISTANCE PROTEIN-LIKE"/>
    <property type="match status" value="1"/>
</dbReference>
<keyword evidence="3" id="KW-1185">Reference proteome</keyword>
<dbReference type="GO" id="GO:0006979">
    <property type="term" value="P:response to oxidative stress"/>
    <property type="evidence" value="ECO:0007669"/>
    <property type="project" value="InterPro"/>
</dbReference>
<comment type="similarity">
    <text evidence="1">Belongs to the OsmC/Ohr family.</text>
</comment>
<gene>
    <name evidence="2" type="ORF">ES754_09135</name>
</gene>
<dbReference type="PANTHER" id="PTHR33797">
    <property type="entry name" value="ORGANIC HYDROPEROXIDE RESISTANCE PROTEIN-LIKE"/>
    <property type="match status" value="1"/>
</dbReference>
<dbReference type="Pfam" id="PF02566">
    <property type="entry name" value="OsmC"/>
    <property type="match status" value="1"/>
</dbReference>
<accession>A0A5C7A5U0</accession>
<dbReference type="InterPro" id="IPR036102">
    <property type="entry name" value="OsmC/Ohrsf"/>
</dbReference>
<comment type="caution">
    <text evidence="2">The sequence shown here is derived from an EMBL/GenBank/DDBJ whole genome shotgun (WGS) entry which is preliminary data.</text>
</comment>
<evidence type="ECO:0000313" key="2">
    <source>
        <dbReference type="EMBL" id="TXD97153.1"/>
    </source>
</evidence>
<dbReference type="SUPFAM" id="SSF82784">
    <property type="entry name" value="OsmC-like"/>
    <property type="match status" value="1"/>
</dbReference>
<dbReference type="EMBL" id="VORZ01000002">
    <property type="protein sequence ID" value="TXD97153.1"/>
    <property type="molecule type" value="Genomic_DNA"/>
</dbReference>
<dbReference type="InterPro" id="IPR015946">
    <property type="entry name" value="KH_dom-like_a/b"/>
</dbReference>
<dbReference type="Gene3D" id="3.30.300.20">
    <property type="match status" value="1"/>
</dbReference>
<organism evidence="2 3">
    <name type="scientific">Psychrobacter frigidicola</name>
    <dbReference type="NCBI Taxonomy" id="45611"/>
    <lineage>
        <taxon>Bacteria</taxon>
        <taxon>Pseudomonadati</taxon>
        <taxon>Pseudomonadota</taxon>
        <taxon>Gammaproteobacteria</taxon>
        <taxon>Moraxellales</taxon>
        <taxon>Moraxellaceae</taxon>
        <taxon>Psychrobacter</taxon>
    </lineage>
</organism>
<dbReference type="InterPro" id="IPR019953">
    <property type="entry name" value="OHR"/>
</dbReference>